<name>A0A5J4QCR4_9ZZZZ</name>
<comment type="caution">
    <text evidence="1">The sequence shown here is derived from an EMBL/GenBank/DDBJ whole genome shotgun (WGS) entry which is preliminary data.</text>
</comment>
<reference evidence="1" key="1">
    <citation type="submission" date="2019-03" db="EMBL/GenBank/DDBJ databases">
        <title>Single cell metagenomics reveals metabolic interactions within the superorganism composed of flagellate Streblomastix strix and complex community of Bacteroidetes bacteria on its surface.</title>
        <authorList>
            <person name="Treitli S.C."/>
            <person name="Kolisko M."/>
            <person name="Husnik F."/>
            <person name="Keeling P."/>
            <person name="Hampl V."/>
        </authorList>
    </citation>
    <scope>NUCLEOTIDE SEQUENCE</scope>
    <source>
        <strain evidence="1">STM</strain>
    </source>
</reference>
<sequence>MMKRINYIVNGITTVATVFMFVQCSGKSDNKLASVNSEGILTATDLKIAYVEIDSLLIQ</sequence>
<gene>
    <name evidence="1" type="ORF">EZS27_031228</name>
</gene>
<dbReference type="EMBL" id="SNRY01004076">
    <property type="protein sequence ID" value="KAA6318810.1"/>
    <property type="molecule type" value="Genomic_DNA"/>
</dbReference>
<protein>
    <submittedName>
        <fullName evidence="1">Uncharacterized protein</fullName>
    </submittedName>
</protein>
<dbReference type="AlphaFoldDB" id="A0A5J4QCR4"/>
<evidence type="ECO:0000313" key="1">
    <source>
        <dbReference type="EMBL" id="KAA6318810.1"/>
    </source>
</evidence>
<feature type="non-terminal residue" evidence="1">
    <location>
        <position position="59"/>
    </location>
</feature>
<proteinExistence type="predicted"/>
<organism evidence="1">
    <name type="scientific">termite gut metagenome</name>
    <dbReference type="NCBI Taxonomy" id="433724"/>
    <lineage>
        <taxon>unclassified sequences</taxon>
        <taxon>metagenomes</taxon>
        <taxon>organismal metagenomes</taxon>
    </lineage>
</organism>
<accession>A0A5J4QCR4</accession>